<evidence type="ECO:0000259" key="5">
    <source>
        <dbReference type="PROSITE" id="PS50287"/>
    </source>
</evidence>
<dbReference type="PANTHER" id="PTHR48071">
    <property type="entry name" value="SRCR DOMAIN-CONTAINING PROTEIN"/>
    <property type="match status" value="1"/>
</dbReference>
<keyword evidence="2 4" id="KW-1015">Disulfide bond</keyword>
<dbReference type="InterPro" id="IPR009057">
    <property type="entry name" value="Homeodomain-like_sf"/>
</dbReference>
<feature type="disulfide bond" evidence="4">
    <location>
        <begin position="71"/>
        <end position="81"/>
    </location>
</feature>
<gene>
    <name evidence="7" type="ORF">QTO34_015776</name>
</gene>
<accession>A0AA40LT87</accession>
<dbReference type="Proteomes" id="UP001177744">
    <property type="component" value="Unassembled WGS sequence"/>
</dbReference>
<dbReference type="Pfam" id="PF00530">
    <property type="entry name" value="SRCR"/>
    <property type="match status" value="1"/>
</dbReference>
<dbReference type="AlphaFoldDB" id="A0AA40LT87"/>
<dbReference type="PROSITE" id="PS00420">
    <property type="entry name" value="SRCR_1"/>
    <property type="match status" value="1"/>
</dbReference>
<keyword evidence="3" id="KW-0325">Glycoprotein</keyword>
<dbReference type="EMBL" id="JAULJE010000005">
    <property type="protein sequence ID" value="KAK1343007.1"/>
    <property type="molecule type" value="Genomic_DNA"/>
</dbReference>
<dbReference type="InterPro" id="IPR006600">
    <property type="entry name" value="HTH_CenpB_DNA-bd_dom"/>
</dbReference>
<dbReference type="SMART" id="SM00202">
    <property type="entry name" value="SR"/>
    <property type="match status" value="1"/>
</dbReference>
<evidence type="ECO:0000256" key="1">
    <source>
        <dbReference type="ARBA" id="ARBA00023125"/>
    </source>
</evidence>
<dbReference type="GO" id="GO:0005886">
    <property type="term" value="C:plasma membrane"/>
    <property type="evidence" value="ECO:0007669"/>
    <property type="project" value="TreeGrafter"/>
</dbReference>
<dbReference type="PROSITE" id="PS51253">
    <property type="entry name" value="HTH_CENPB"/>
    <property type="match status" value="1"/>
</dbReference>
<keyword evidence="1" id="KW-0238">DNA-binding</keyword>
<comment type="caution">
    <text evidence="7">The sequence shown here is derived from an EMBL/GenBank/DDBJ whole genome shotgun (WGS) entry which is preliminary data.</text>
</comment>
<evidence type="ECO:0000313" key="7">
    <source>
        <dbReference type="EMBL" id="KAK1343007.1"/>
    </source>
</evidence>
<evidence type="ECO:0000256" key="3">
    <source>
        <dbReference type="ARBA" id="ARBA00023180"/>
    </source>
</evidence>
<feature type="domain" description="HTH CENPB-type" evidence="6">
    <location>
        <begin position="189"/>
        <end position="255"/>
    </location>
</feature>
<dbReference type="InterPro" id="IPR001190">
    <property type="entry name" value="SRCR"/>
</dbReference>
<dbReference type="GO" id="GO:0004252">
    <property type="term" value="F:serine-type endopeptidase activity"/>
    <property type="evidence" value="ECO:0007669"/>
    <property type="project" value="TreeGrafter"/>
</dbReference>
<evidence type="ECO:0000313" key="8">
    <source>
        <dbReference type="Proteomes" id="UP001177744"/>
    </source>
</evidence>
<reference evidence="7" key="1">
    <citation type="submission" date="2023-06" db="EMBL/GenBank/DDBJ databases">
        <title>Reference genome for the Northern bat (Eptesicus nilssonii), a most northern bat species.</title>
        <authorList>
            <person name="Laine V.N."/>
            <person name="Pulliainen A.T."/>
            <person name="Lilley T.M."/>
        </authorList>
    </citation>
    <scope>NUCLEOTIDE SEQUENCE</scope>
    <source>
        <strain evidence="7">BLF_Eptnil</strain>
        <tissue evidence="7">Kidney</tissue>
    </source>
</reference>
<name>A0AA40LT87_CNENI</name>
<protein>
    <recommendedName>
        <fullName evidence="9">SRCR domain-containing protein</fullName>
    </recommendedName>
</protein>
<organism evidence="7 8">
    <name type="scientific">Cnephaeus nilssonii</name>
    <name type="common">Northern bat</name>
    <name type="synonym">Eptesicus nilssonii</name>
    <dbReference type="NCBI Taxonomy" id="3371016"/>
    <lineage>
        <taxon>Eukaryota</taxon>
        <taxon>Metazoa</taxon>
        <taxon>Chordata</taxon>
        <taxon>Craniata</taxon>
        <taxon>Vertebrata</taxon>
        <taxon>Euteleostomi</taxon>
        <taxon>Mammalia</taxon>
        <taxon>Eutheria</taxon>
        <taxon>Laurasiatheria</taxon>
        <taxon>Chiroptera</taxon>
        <taxon>Yangochiroptera</taxon>
        <taxon>Vespertilionidae</taxon>
        <taxon>Cnephaeus</taxon>
    </lineage>
</organism>
<dbReference type="GO" id="GO:0003677">
    <property type="term" value="F:DNA binding"/>
    <property type="evidence" value="ECO:0007669"/>
    <property type="project" value="UniProtKB-KW"/>
</dbReference>
<evidence type="ECO:0000259" key="6">
    <source>
        <dbReference type="PROSITE" id="PS51253"/>
    </source>
</evidence>
<keyword evidence="8" id="KW-1185">Reference proteome</keyword>
<dbReference type="FunFam" id="3.10.250.10:FF:000011">
    <property type="entry name" value="Scavenger receptor class A member 5"/>
    <property type="match status" value="1"/>
</dbReference>
<dbReference type="Gene3D" id="1.10.10.60">
    <property type="entry name" value="Homeodomain-like"/>
    <property type="match status" value="1"/>
</dbReference>
<dbReference type="GO" id="GO:0031638">
    <property type="term" value="P:zymogen activation"/>
    <property type="evidence" value="ECO:0007669"/>
    <property type="project" value="TreeGrafter"/>
</dbReference>
<dbReference type="PROSITE" id="PS50287">
    <property type="entry name" value="SRCR_2"/>
    <property type="match status" value="1"/>
</dbReference>
<dbReference type="Gene3D" id="3.10.250.10">
    <property type="entry name" value="SRCR-like domain"/>
    <property type="match status" value="1"/>
</dbReference>
<dbReference type="PANTHER" id="PTHR48071:SF24">
    <property type="entry name" value="DELETED IN MALIGNANT BRAIN TUMORS 1 PROTEIN-LIKE"/>
    <property type="match status" value="1"/>
</dbReference>
<comment type="caution">
    <text evidence="4">Lacks conserved residue(s) required for the propagation of feature annotation.</text>
</comment>
<feature type="domain" description="SRCR" evidence="5">
    <location>
        <begin position="2"/>
        <end position="81"/>
    </location>
</feature>
<evidence type="ECO:0008006" key="9">
    <source>
        <dbReference type="Google" id="ProtNLM"/>
    </source>
</evidence>
<dbReference type="SUPFAM" id="SSF56487">
    <property type="entry name" value="SRCR-like"/>
    <property type="match status" value="1"/>
</dbReference>
<dbReference type="PRINTS" id="PR00258">
    <property type="entry name" value="SPERACTRCPTR"/>
</dbReference>
<evidence type="ECO:0000256" key="2">
    <source>
        <dbReference type="ARBA" id="ARBA00023157"/>
    </source>
</evidence>
<dbReference type="Pfam" id="PF03221">
    <property type="entry name" value="HTH_Tnp_Tc5"/>
    <property type="match status" value="1"/>
</dbReference>
<dbReference type="SUPFAM" id="SSF46689">
    <property type="entry name" value="Homeodomain-like"/>
    <property type="match status" value="1"/>
</dbReference>
<dbReference type="InterPro" id="IPR036772">
    <property type="entry name" value="SRCR-like_dom_sf"/>
</dbReference>
<evidence type="ECO:0000256" key="4">
    <source>
        <dbReference type="PROSITE-ProRule" id="PRU00196"/>
    </source>
</evidence>
<sequence>MIRLVNGSGPHEGRVEVYHDRRWGTVCDDGWDKKDGDVVCRMLGFRGAQEVARTARFGQGTGRIWMDDVACKGTEDTIFRCTFSKPQWPVIILLLDIAPNCNSGIYSLDLPSTRVPECGVPVDWIAILPSLRSTMHQASISMFPLLSGAEMGFCGLPLSASPRPAEQAAELLRRRFRALGPSPAPAAGNVDGSQLCIGSDVEKLLMTWIEDQTLKCVPLSTMMITTKAITLFAMLKEKAGPDHSVEFTAGSGWFK</sequence>
<proteinExistence type="predicted"/>